<dbReference type="Gene3D" id="6.20.50.20">
    <property type="match status" value="1"/>
</dbReference>
<proteinExistence type="inferred from homology"/>
<dbReference type="GO" id="GO:0005655">
    <property type="term" value="C:nucleolar ribonuclease P complex"/>
    <property type="evidence" value="ECO:0007669"/>
    <property type="project" value="TreeGrafter"/>
</dbReference>
<dbReference type="RefSeq" id="XP_024086018.1">
    <property type="nucleotide sequence ID" value="XM_024230250.1"/>
</dbReference>
<dbReference type="GeneID" id="112128274"/>
<evidence type="ECO:0000256" key="1">
    <source>
        <dbReference type="ARBA" id="ARBA00022694"/>
    </source>
</evidence>
<dbReference type="Pfam" id="PF04032">
    <property type="entry name" value="Rpr2"/>
    <property type="match status" value="1"/>
</dbReference>
<dbReference type="PANTHER" id="PTHR14742">
    <property type="entry name" value="RIBONUCLEASE P SUBUNIT P21"/>
    <property type="match status" value="1"/>
</dbReference>
<dbReference type="PANTHER" id="PTHR14742:SF0">
    <property type="entry name" value="RIBONUCLEASE P PROTEIN SUBUNIT P21"/>
    <property type="match status" value="1"/>
</dbReference>
<evidence type="ECO:0000256" key="3">
    <source>
        <dbReference type="ARBA" id="ARBA00022833"/>
    </source>
</evidence>
<organism evidence="5 6">
    <name type="scientific">Cimex lectularius</name>
    <name type="common">Bed bug</name>
    <name type="synonym">Acanthia lectularia</name>
    <dbReference type="NCBI Taxonomy" id="79782"/>
    <lineage>
        <taxon>Eukaryota</taxon>
        <taxon>Metazoa</taxon>
        <taxon>Ecdysozoa</taxon>
        <taxon>Arthropoda</taxon>
        <taxon>Hexapoda</taxon>
        <taxon>Insecta</taxon>
        <taxon>Pterygota</taxon>
        <taxon>Neoptera</taxon>
        <taxon>Paraneoptera</taxon>
        <taxon>Hemiptera</taxon>
        <taxon>Heteroptera</taxon>
        <taxon>Panheteroptera</taxon>
        <taxon>Cimicomorpha</taxon>
        <taxon>Cimicidae</taxon>
        <taxon>Cimex</taxon>
    </lineage>
</organism>
<accession>A0A8I6SS22</accession>
<keyword evidence="3" id="KW-0862">Zinc</keyword>
<dbReference type="GO" id="GO:0046872">
    <property type="term" value="F:metal ion binding"/>
    <property type="evidence" value="ECO:0007669"/>
    <property type="project" value="UniProtKB-KW"/>
</dbReference>
<comment type="similarity">
    <text evidence="4">Belongs to the eukaryotic/archaeal RNase P protein component 4 family.</text>
</comment>
<evidence type="ECO:0000313" key="5">
    <source>
        <dbReference type="EnsemblMetazoa" id="XP_024086018.1"/>
    </source>
</evidence>
<dbReference type="OrthoDB" id="128536at2759"/>
<dbReference type="InterPro" id="IPR007175">
    <property type="entry name" value="Rpr2/Snm1/Rpp21"/>
</dbReference>
<dbReference type="KEGG" id="clec:112128274"/>
<evidence type="ECO:0000313" key="6">
    <source>
        <dbReference type="Proteomes" id="UP000494040"/>
    </source>
</evidence>
<dbReference type="AlphaFoldDB" id="A0A8I6SS22"/>
<dbReference type="OMA" id="KRTICKC"/>
<dbReference type="Proteomes" id="UP000494040">
    <property type="component" value="Unassembled WGS sequence"/>
</dbReference>
<evidence type="ECO:0000256" key="4">
    <source>
        <dbReference type="ARBA" id="ARBA00038402"/>
    </source>
</evidence>
<keyword evidence="6" id="KW-1185">Reference proteome</keyword>
<reference evidence="5" key="1">
    <citation type="submission" date="2022-01" db="UniProtKB">
        <authorList>
            <consortium name="EnsemblMetazoa"/>
        </authorList>
    </citation>
    <scope>IDENTIFICATION</scope>
</reference>
<keyword evidence="2" id="KW-0479">Metal-binding</keyword>
<dbReference type="EnsemblMetazoa" id="XM_024230250.1">
    <property type="protein sequence ID" value="XP_024086018.1"/>
    <property type="gene ID" value="LOC112128274"/>
</dbReference>
<sequence length="168" mass="19428">MVKCRNRPNFRGWSDQEYQGPTYIKSKMSTGKHKFQNKEAVHRINYLYQAAEHARRMGSKDGKKLMYLYGVLLKKVSEKTQTKLDYNLKRTICKGCSAILVPGDTAVVRVAKKPNQQIIWICNTCGTYRVFGTRPDYELWEDKPLAIVETIKCHETPKQESQNPAIQN</sequence>
<dbReference type="GO" id="GO:0008033">
    <property type="term" value="P:tRNA processing"/>
    <property type="evidence" value="ECO:0007669"/>
    <property type="project" value="UniProtKB-KW"/>
</dbReference>
<evidence type="ECO:0000256" key="2">
    <source>
        <dbReference type="ARBA" id="ARBA00022723"/>
    </source>
</evidence>
<name>A0A8I6SS22_CIMLE</name>
<keyword evidence="1" id="KW-0819">tRNA processing</keyword>
<protein>
    <submittedName>
        <fullName evidence="5">Uncharacterized protein</fullName>
    </submittedName>
</protein>